<keyword evidence="5" id="KW-0472">Membrane</keyword>
<evidence type="ECO:0000256" key="4">
    <source>
        <dbReference type="ARBA" id="ARBA00022989"/>
    </source>
</evidence>
<dbReference type="GO" id="GO:0042626">
    <property type="term" value="F:ATPase-coupled transmembrane transporter activity"/>
    <property type="evidence" value="ECO:0007669"/>
    <property type="project" value="TreeGrafter"/>
</dbReference>
<feature type="domain" description="ABC transporter" evidence="6">
    <location>
        <begin position="119"/>
        <end position="216"/>
    </location>
</feature>
<evidence type="ECO:0000256" key="3">
    <source>
        <dbReference type="ARBA" id="ARBA00022692"/>
    </source>
</evidence>
<dbReference type="AlphaFoldDB" id="A0A183EGS8"/>
<keyword evidence="2" id="KW-0813">Transport</keyword>
<name>A0A183EGS8_9BILA</name>
<keyword evidence="8" id="KW-1185">Reference proteome</keyword>
<dbReference type="SUPFAM" id="SSF52540">
    <property type="entry name" value="P-loop containing nucleoside triphosphate hydrolases"/>
    <property type="match status" value="1"/>
</dbReference>
<dbReference type="InterPro" id="IPR003439">
    <property type="entry name" value="ABC_transporter-like_ATP-bd"/>
</dbReference>
<dbReference type="Proteomes" id="UP000271098">
    <property type="component" value="Unassembled WGS sequence"/>
</dbReference>
<evidence type="ECO:0000313" key="9">
    <source>
        <dbReference type="WBParaSite" id="GPUH_0002019401-mRNA-1"/>
    </source>
</evidence>
<dbReference type="GO" id="GO:0006635">
    <property type="term" value="P:fatty acid beta-oxidation"/>
    <property type="evidence" value="ECO:0007669"/>
    <property type="project" value="TreeGrafter"/>
</dbReference>
<sequence length="231" mass="25761">MRLLYYTYCSVVELYEELRRSHREALQKSSEDGDGCTLLRKIKILKNNFTPAEQKNGISGGLERRQKEADNEEHIHLMQKEMAVVQSETKLRATNSGAVITLRNVSITNPGDKEIAFVRGMSMEICLGKNLLISGGSSTGKTSLLRAIAGLWECTSGTIDWHSDVSDVIFVPQNPYFPSGGTTLRQQLLYPSTANKGEAETQRITDLLTSLQMNKTLIRFSGLDETVEGDW</sequence>
<keyword evidence="4" id="KW-1133">Transmembrane helix</keyword>
<dbReference type="GO" id="GO:0005524">
    <property type="term" value="F:ATP binding"/>
    <property type="evidence" value="ECO:0007669"/>
    <property type="project" value="InterPro"/>
</dbReference>
<dbReference type="WBParaSite" id="GPUH_0002019401-mRNA-1">
    <property type="protein sequence ID" value="GPUH_0002019401-mRNA-1"/>
    <property type="gene ID" value="GPUH_0002019401"/>
</dbReference>
<evidence type="ECO:0000313" key="8">
    <source>
        <dbReference type="Proteomes" id="UP000271098"/>
    </source>
</evidence>
<proteinExistence type="inferred from homology"/>
<dbReference type="PANTHER" id="PTHR11384:SF59">
    <property type="entry name" value="LYSOSOMAL COBALAMIN TRANSPORTER ABCD4"/>
    <property type="match status" value="1"/>
</dbReference>
<dbReference type="PANTHER" id="PTHR11384">
    <property type="entry name" value="ATP-BINDING CASSETTE, SUB-FAMILY D MEMBER"/>
    <property type="match status" value="1"/>
</dbReference>
<dbReference type="Gene3D" id="3.40.50.300">
    <property type="entry name" value="P-loop containing nucleotide triphosphate hydrolases"/>
    <property type="match status" value="1"/>
</dbReference>
<dbReference type="InterPro" id="IPR027417">
    <property type="entry name" value="P-loop_NTPase"/>
</dbReference>
<dbReference type="InterPro" id="IPR050835">
    <property type="entry name" value="ABC_transporter_sub-D"/>
</dbReference>
<organism evidence="9">
    <name type="scientific">Gongylonema pulchrum</name>
    <dbReference type="NCBI Taxonomy" id="637853"/>
    <lineage>
        <taxon>Eukaryota</taxon>
        <taxon>Metazoa</taxon>
        <taxon>Ecdysozoa</taxon>
        <taxon>Nematoda</taxon>
        <taxon>Chromadorea</taxon>
        <taxon>Rhabditida</taxon>
        <taxon>Spirurina</taxon>
        <taxon>Spiruromorpha</taxon>
        <taxon>Spiruroidea</taxon>
        <taxon>Gongylonematidae</taxon>
        <taxon>Gongylonema</taxon>
    </lineage>
</organism>
<gene>
    <name evidence="7" type="ORF">GPUH_LOCUS20168</name>
</gene>
<evidence type="ECO:0000256" key="5">
    <source>
        <dbReference type="ARBA" id="ARBA00023136"/>
    </source>
</evidence>
<keyword evidence="3" id="KW-0812">Transmembrane</keyword>
<comment type="similarity">
    <text evidence="1">Belongs to the ABC transporter superfamily. ABCD family. Peroxisomal fatty acyl CoA transporter (TC 3.A.1.203) subfamily.</text>
</comment>
<dbReference type="GO" id="GO:0016887">
    <property type="term" value="F:ATP hydrolysis activity"/>
    <property type="evidence" value="ECO:0007669"/>
    <property type="project" value="InterPro"/>
</dbReference>
<dbReference type="GO" id="GO:0005778">
    <property type="term" value="C:peroxisomal membrane"/>
    <property type="evidence" value="ECO:0007669"/>
    <property type="project" value="TreeGrafter"/>
</dbReference>
<accession>A0A183EGS8</accession>
<dbReference type="GO" id="GO:0042760">
    <property type="term" value="P:very long-chain fatty acid catabolic process"/>
    <property type="evidence" value="ECO:0007669"/>
    <property type="project" value="TreeGrafter"/>
</dbReference>
<dbReference type="OrthoDB" id="422637at2759"/>
<dbReference type="GO" id="GO:0015910">
    <property type="term" value="P:long-chain fatty acid import into peroxisome"/>
    <property type="evidence" value="ECO:0007669"/>
    <property type="project" value="TreeGrafter"/>
</dbReference>
<evidence type="ECO:0000313" key="7">
    <source>
        <dbReference type="EMBL" id="VDN35446.1"/>
    </source>
</evidence>
<dbReference type="EMBL" id="UYRT01089901">
    <property type="protein sequence ID" value="VDN35446.1"/>
    <property type="molecule type" value="Genomic_DNA"/>
</dbReference>
<protein>
    <submittedName>
        <fullName evidence="9">ABC transporter domain-containing protein</fullName>
    </submittedName>
</protein>
<reference evidence="9" key="1">
    <citation type="submission" date="2016-06" db="UniProtKB">
        <authorList>
            <consortium name="WormBaseParasite"/>
        </authorList>
    </citation>
    <scope>IDENTIFICATION</scope>
</reference>
<dbReference type="GO" id="GO:0007031">
    <property type="term" value="P:peroxisome organization"/>
    <property type="evidence" value="ECO:0007669"/>
    <property type="project" value="TreeGrafter"/>
</dbReference>
<evidence type="ECO:0000259" key="6">
    <source>
        <dbReference type="Pfam" id="PF00005"/>
    </source>
</evidence>
<dbReference type="GO" id="GO:0005324">
    <property type="term" value="F:long-chain fatty acid transmembrane transporter activity"/>
    <property type="evidence" value="ECO:0007669"/>
    <property type="project" value="TreeGrafter"/>
</dbReference>
<dbReference type="Pfam" id="PF00005">
    <property type="entry name" value="ABC_tran"/>
    <property type="match status" value="1"/>
</dbReference>
<evidence type="ECO:0000256" key="1">
    <source>
        <dbReference type="ARBA" id="ARBA00008575"/>
    </source>
</evidence>
<reference evidence="7 8" key="2">
    <citation type="submission" date="2018-11" db="EMBL/GenBank/DDBJ databases">
        <authorList>
            <consortium name="Pathogen Informatics"/>
        </authorList>
    </citation>
    <scope>NUCLEOTIDE SEQUENCE [LARGE SCALE GENOMIC DNA]</scope>
</reference>
<evidence type="ECO:0000256" key="2">
    <source>
        <dbReference type="ARBA" id="ARBA00022448"/>
    </source>
</evidence>